<feature type="transmembrane region" description="Helical" evidence="1">
    <location>
        <begin position="44"/>
        <end position="72"/>
    </location>
</feature>
<keyword evidence="1" id="KW-0472">Membrane</keyword>
<evidence type="ECO:0000256" key="1">
    <source>
        <dbReference type="SAM" id="Phobius"/>
    </source>
</evidence>
<organism evidence="2">
    <name type="scientific">Blackfly microvirus SF02</name>
    <dbReference type="NCBI Taxonomy" id="2576452"/>
    <lineage>
        <taxon>Viruses</taxon>
        <taxon>Monodnaviria</taxon>
        <taxon>Sangervirae</taxon>
        <taxon>Phixviricota</taxon>
        <taxon>Malgrandaviricetes</taxon>
        <taxon>Petitvirales</taxon>
        <taxon>Microviridae</taxon>
        <taxon>Microvirus</taxon>
    </lineage>
</organism>
<sequence>MHCYFRAACSSPDFFVVFYVIIIFVILLLFLAYFLYFISYFISVIVFIAFCIVAMSLSMICAIISFSCVFLYRCRLAIRNFSEVSRMFLFKSTLYAICLLSVCACSTSGFHSRQCVIITPEDLSNAKRYGPPVQSGTSCRDTSFQF</sequence>
<dbReference type="Proteomes" id="UP000324505">
    <property type="component" value="Segment"/>
</dbReference>
<dbReference type="EMBL" id="MK249174">
    <property type="protein sequence ID" value="QCQ84825.1"/>
    <property type="molecule type" value="Genomic_DNA"/>
</dbReference>
<feature type="transmembrane region" description="Helical" evidence="1">
    <location>
        <begin position="14"/>
        <end position="38"/>
    </location>
</feature>
<keyword evidence="1" id="KW-0812">Transmembrane</keyword>
<accession>A0A4P8PSA3</accession>
<name>A0A4P8PSA3_9VIRU</name>
<protein>
    <submittedName>
        <fullName evidence="2">Uncharacterized protein</fullName>
    </submittedName>
</protein>
<evidence type="ECO:0000313" key="2">
    <source>
        <dbReference type="EMBL" id="QCQ84825.1"/>
    </source>
</evidence>
<reference evidence="2" key="1">
    <citation type="submission" date="2018-12" db="EMBL/GenBank/DDBJ databases">
        <title>Singled stranded DNA viruses identified in blackflies (Austrosimulium ungulatum) sampled in New Zealand.</title>
        <authorList>
            <person name="Kraberger S."/>
            <person name="Fontenele R.S."/>
            <person name="Schmidlin K."/>
            <person name="Walters M."/>
            <person name="Varsani A."/>
        </authorList>
    </citation>
    <scope>NUCLEOTIDE SEQUENCE [LARGE SCALE GENOMIC DNA]</scope>
    <source>
        <strain evidence="2">097</strain>
    </source>
</reference>
<proteinExistence type="predicted"/>
<keyword evidence="1" id="KW-1133">Transmembrane helix</keyword>